<feature type="region of interest" description="Disordered" evidence="1">
    <location>
        <begin position="145"/>
        <end position="167"/>
    </location>
</feature>
<keyword evidence="4" id="KW-1185">Reference proteome</keyword>
<reference evidence="4" key="1">
    <citation type="journal article" date="2019" name="Int. J. Syst. Evol. Microbiol.">
        <title>The Global Catalogue of Microorganisms (GCM) 10K type strain sequencing project: providing services to taxonomists for standard genome sequencing and annotation.</title>
        <authorList>
            <consortium name="The Broad Institute Genomics Platform"/>
            <consortium name="The Broad Institute Genome Sequencing Center for Infectious Disease"/>
            <person name="Wu L."/>
            <person name="Ma J."/>
        </authorList>
    </citation>
    <scope>NUCLEOTIDE SEQUENCE [LARGE SCALE GENOMIC DNA]</scope>
    <source>
        <strain evidence="4">KCTC 52925</strain>
    </source>
</reference>
<sequence>MKRTILALGCATLIFASCKNETKKTDDSEMDNTEEMTNAEDMDQAGEWQVLFDGKNMDEWKAFNSDTVSSQWKIEGDALAFTPAEGDRAGSENLITKESFGDFELEMEWKISEGGNSGIMWGVQEGDQYSEPYLTGPEIQVLDNERHPDAKNGPNRTAGALYDMVPPSEDVTKPAGEWNKVVIRIDHENNIGSVTQNGTEIVTFEVNGEGWDKMVANSKFKDWEDFGASKTGHIALQDHGNKVWFRNIRIKEL</sequence>
<dbReference type="InterPro" id="IPR010496">
    <property type="entry name" value="AL/BT2_dom"/>
</dbReference>
<dbReference type="Pfam" id="PF06439">
    <property type="entry name" value="3keto-disac_hyd"/>
    <property type="match status" value="1"/>
</dbReference>
<name>A0ABW5XAM2_9FLAO</name>
<dbReference type="Proteomes" id="UP001597438">
    <property type="component" value="Unassembled WGS sequence"/>
</dbReference>
<accession>A0ABW5XAM2</accession>
<protein>
    <submittedName>
        <fullName evidence="3">DUF1080 domain-containing protein</fullName>
    </submittedName>
</protein>
<feature type="domain" description="3-keto-alpha-glucoside-1,2-lyase/3-keto-2-hydroxy-glucal hydratase" evidence="2">
    <location>
        <begin position="47"/>
        <end position="251"/>
    </location>
</feature>
<comment type="caution">
    <text evidence="3">The sequence shown here is derived from an EMBL/GenBank/DDBJ whole genome shotgun (WGS) entry which is preliminary data.</text>
</comment>
<dbReference type="RefSeq" id="WP_251741254.1">
    <property type="nucleotide sequence ID" value="NZ_JBHUOJ010000039.1"/>
</dbReference>
<evidence type="ECO:0000259" key="2">
    <source>
        <dbReference type="Pfam" id="PF06439"/>
    </source>
</evidence>
<dbReference type="Gene3D" id="2.60.120.560">
    <property type="entry name" value="Exo-inulinase, domain 1"/>
    <property type="match status" value="1"/>
</dbReference>
<evidence type="ECO:0000313" key="3">
    <source>
        <dbReference type="EMBL" id="MFD2835255.1"/>
    </source>
</evidence>
<dbReference type="PROSITE" id="PS51257">
    <property type="entry name" value="PROKAR_LIPOPROTEIN"/>
    <property type="match status" value="1"/>
</dbReference>
<evidence type="ECO:0000313" key="4">
    <source>
        <dbReference type="Proteomes" id="UP001597438"/>
    </source>
</evidence>
<evidence type="ECO:0000256" key="1">
    <source>
        <dbReference type="SAM" id="MobiDB-lite"/>
    </source>
</evidence>
<gene>
    <name evidence="3" type="ORF">ACFSYS_18335</name>
</gene>
<organism evidence="3 4">
    <name type="scientific">Christiangramia antarctica</name>
    <dbReference type="NCBI Taxonomy" id="2058158"/>
    <lineage>
        <taxon>Bacteria</taxon>
        <taxon>Pseudomonadati</taxon>
        <taxon>Bacteroidota</taxon>
        <taxon>Flavobacteriia</taxon>
        <taxon>Flavobacteriales</taxon>
        <taxon>Flavobacteriaceae</taxon>
        <taxon>Christiangramia</taxon>
    </lineage>
</organism>
<dbReference type="EMBL" id="JBHUOJ010000039">
    <property type="protein sequence ID" value="MFD2835255.1"/>
    <property type="molecule type" value="Genomic_DNA"/>
</dbReference>
<proteinExistence type="predicted"/>